<sequence>MKHASIHTPEHAELVLLLKDLRLKAGLSQVEVAEALGRPQTYVSAVEVGQRGIDLLQVRELCNLYGLGFPKFAELFEARLKSRESTKRPPRRRRKD</sequence>
<comment type="caution">
    <text evidence="2">The sequence shown here is derived from an EMBL/GenBank/DDBJ whole genome shotgun (WGS) entry which is preliminary data.</text>
</comment>
<dbReference type="PROSITE" id="PS50943">
    <property type="entry name" value="HTH_CROC1"/>
    <property type="match status" value="1"/>
</dbReference>
<proteinExistence type="predicted"/>
<organism evidence="2 3">
    <name type="scientific">Dyella agri</name>
    <dbReference type="NCBI Taxonomy" id="1926869"/>
    <lineage>
        <taxon>Bacteria</taxon>
        <taxon>Pseudomonadati</taxon>
        <taxon>Pseudomonadota</taxon>
        <taxon>Gammaproteobacteria</taxon>
        <taxon>Lysobacterales</taxon>
        <taxon>Rhodanobacteraceae</taxon>
        <taxon>Dyella</taxon>
    </lineage>
</organism>
<dbReference type="Proteomes" id="UP001620397">
    <property type="component" value="Unassembled WGS sequence"/>
</dbReference>
<dbReference type="InterPro" id="IPR010982">
    <property type="entry name" value="Lambda_DNA-bd_dom_sf"/>
</dbReference>
<dbReference type="SMART" id="SM00530">
    <property type="entry name" value="HTH_XRE"/>
    <property type="match status" value="1"/>
</dbReference>
<feature type="domain" description="HTH cro/C1-type" evidence="1">
    <location>
        <begin position="18"/>
        <end position="72"/>
    </location>
</feature>
<gene>
    <name evidence="2" type="ORF">ISP14_02915</name>
</gene>
<name>A0ABW8KCH6_9GAMM</name>
<dbReference type="InterPro" id="IPR001387">
    <property type="entry name" value="Cro/C1-type_HTH"/>
</dbReference>
<dbReference type="Pfam" id="PF13560">
    <property type="entry name" value="HTH_31"/>
    <property type="match status" value="1"/>
</dbReference>
<evidence type="ECO:0000313" key="3">
    <source>
        <dbReference type="Proteomes" id="UP001620397"/>
    </source>
</evidence>
<accession>A0ABW8KCH6</accession>
<dbReference type="RefSeq" id="WP_404536159.1">
    <property type="nucleotide sequence ID" value="NZ_JADIKL010000002.1"/>
</dbReference>
<evidence type="ECO:0000259" key="1">
    <source>
        <dbReference type="PROSITE" id="PS50943"/>
    </source>
</evidence>
<protein>
    <submittedName>
        <fullName evidence="2">Helix-turn-helix transcriptional regulator</fullName>
    </submittedName>
</protein>
<dbReference type="Gene3D" id="1.10.260.40">
    <property type="entry name" value="lambda repressor-like DNA-binding domains"/>
    <property type="match status" value="1"/>
</dbReference>
<reference evidence="2 3" key="1">
    <citation type="submission" date="2020-10" db="EMBL/GenBank/DDBJ databases">
        <title>Phylogeny of dyella-like bacteria.</title>
        <authorList>
            <person name="Fu J."/>
        </authorList>
    </citation>
    <scope>NUCLEOTIDE SEQUENCE [LARGE SCALE GENOMIC DNA]</scope>
    <source>
        <strain evidence="2 3">DKC-1</strain>
    </source>
</reference>
<dbReference type="CDD" id="cd00093">
    <property type="entry name" value="HTH_XRE"/>
    <property type="match status" value="1"/>
</dbReference>
<evidence type="ECO:0000313" key="2">
    <source>
        <dbReference type="EMBL" id="MFK2929736.1"/>
    </source>
</evidence>
<dbReference type="EMBL" id="JADIKL010000002">
    <property type="protein sequence ID" value="MFK2929736.1"/>
    <property type="molecule type" value="Genomic_DNA"/>
</dbReference>
<keyword evidence="3" id="KW-1185">Reference proteome</keyword>
<dbReference type="SUPFAM" id="SSF47413">
    <property type="entry name" value="lambda repressor-like DNA-binding domains"/>
    <property type="match status" value="1"/>
</dbReference>